<name>A0AAX7UUT1_ASTCA</name>
<keyword evidence="2" id="KW-1185">Reference proteome</keyword>
<accession>A0AAX7UUT1</accession>
<dbReference type="PANTHER" id="PTHR19446">
    <property type="entry name" value="REVERSE TRANSCRIPTASES"/>
    <property type="match status" value="1"/>
</dbReference>
<organism evidence="1 2">
    <name type="scientific">Astatotilapia calliptera</name>
    <name type="common">Eastern happy</name>
    <name type="synonym">Chromis callipterus</name>
    <dbReference type="NCBI Taxonomy" id="8154"/>
    <lineage>
        <taxon>Eukaryota</taxon>
        <taxon>Metazoa</taxon>
        <taxon>Chordata</taxon>
        <taxon>Craniata</taxon>
        <taxon>Vertebrata</taxon>
        <taxon>Euteleostomi</taxon>
        <taxon>Actinopterygii</taxon>
        <taxon>Neopterygii</taxon>
        <taxon>Teleostei</taxon>
        <taxon>Neoteleostei</taxon>
        <taxon>Acanthomorphata</taxon>
        <taxon>Ovalentaria</taxon>
        <taxon>Cichlomorphae</taxon>
        <taxon>Cichliformes</taxon>
        <taxon>Cichlidae</taxon>
        <taxon>African cichlids</taxon>
        <taxon>Pseudocrenilabrinae</taxon>
        <taxon>Haplochromini</taxon>
        <taxon>Astatotilapia</taxon>
    </lineage>
</organism>
<dbReference type="Proteomes" id="UP000265100">
    <property type="component" value="Unplaced"/>
</dbReference>
<proteinExistence type="predicted"/>
<reference evidence="1" key="2">
    <citation type="submission" date="2025-09" db="UniProtKB">
        <authorList>
            <consortium name="Ensembl"/>
        </authorList>
    </citation>
    <scope>IDENTIFICATION</scope>
</reference>
<evidence type="ECO:0008006" key="3">
    <source>
        <dbReference type="Google" id="ProtNLM"/>
    </source>
</evidence>
<sequence length="126" mass="14019">MEKIYSFLDSLDLPKLSPDAQSPLEQPLSIEEITNAIKLSQTGRSPGPDGFPMEFYKEFSSKLTPILESVYAESFATGNLPQTLTQATISVLLKKDKDPVQCSSYRPISLLCCDYKILTKTLALRL</sequence>
<evidence type="ECO:0000313" key="1">
    <source>
        <dbReference type="Ensembl" id="ENSACLP00000072552.1"/>
    </source>
</evidence>
<dbReference type="Ensembl" id="ENSACLT00000054319.1">
    <property type="protein sequence ID" value="ENSACLP00000072552.1"/>
    <property type="gene ID" value="ENSACLG00000031682.1"/>
</dbReference>
<protein>
    <recommendedName>
        <fullName evidence="3">Reverse transcriptase domain-containing protein</fullName>
    </recommendedName>
</protein>
<reference evidence="1" key="1">
    <citation type="submission" date="2025-08" db="UniProtKB">
        <authorList>
            <consortium name="Ensembl"/>
        </authorList>
    </citation>
    <scope>IDENTIFICATION</scope>
</reference>
<dbReference type="AlphaFoldDB" id="A0AAX7UUT1"/>
<evidence type="ECO:0000313" key="2">
    <source>
        <dbReference type="Proteomes" id="UP000265100"/>
    </source>
</evidence>
<dbReference type="GeneTree" id="ENSGT00940000163630"/>